<proteinExistence type="inferred from homology"/>
<dbReference type="Proteomes" id="UP000440578">
    <property type="component" value="Unassembled WGS sequence"/>
</dbReference>
<dbReference type="Pfam" id="PF19018">
    <property type="entry name" value="Vanin_C"/>
    <property type="match status" value="1"/>
</dbReference>
<organism evidence="4 5">
    <name type="scientific">Amphibalanus amphitrite</name>
    <name type="common">Striped barnacle</name>
    <name type="synonym">Balanus amphitrite</name>
    <dbReference type="NCBI Taxonomy" id="1232801"/>
    <lineage>
        <taxon>Eukaryota</taxon>
        <taxon>Metazoa</taxon>
        <taxon>Ecdysozoa</taxon>
        <taxon>Arthropoda</taxon>
        <taxon>Crustacea</taxon>
        <taxon>Multicrustacea</taxon>
        <taxon>Cirripedia</taxon>
        <taxon>Thoracica</taxon>
        <taxon>Thoracicalcarea</taxon>
        <taxon>Balanomorpha</taxon>
        <taxon>Balanoidea</taxon>
        <taxon>Balanidae</taxon>
        <taxon>Amphibalaninae</taxon>
        <taxon>Amphibalanus</taxon>
    </lineage>
</organism>
<evidence type="ECO:0000313" key="4">
    <source>
        <dbReference type="EMBL" id="KAF0309587.1"/>
    </source>
</evidence>
<name>A0A6A4WQH3_AMPAM</name>
<dbReference type="PANTHER" id="PTHR10609:SF27">
    <property type="entry name" value="CN HYDROLASE DOMAIN-CONTAINING PROTEIN-RELATED"/>
    <property type="match status" value="1"/>
</dbReference>
<gene>
    <name evidence="4" type="primary">VNN1_0</name>
    <name evidence="4" type="ORF">FJT64_019329</name>
</gene>
<dbReference type="Gene3D" id="3.60.110.10">
    <property type="entry name" value="Carbon-nitrogen hydrolase"/>
    <property type="match status" value="1"/>
</dbReference>
<protein>
    <submittedName>
        <fullName evidence="4">Pantetheinase</fullName>
    </submittedName>
</protein>
<comment type="similarity">
    <text evidence="1">Belongs to the carbon-nitrogen hydrolase superfamily. BTD/VNN family.</text>
</comment>
<evidence type="ECO:0000313" key="5">
    <source>
        <dbReference type="Proteomes" id="UP000440578"/>
    </source>
</evidence>
<evidence type="ECO:0000256" key="2">
    <source>
        <dbReference type="ARBA" id="ARBA00022801"/>
    </source>
</evidence>
<dbReference type="InterPro" id="IPR036526">
    <property type="entry name" value="C-N_Hydrolase_sf"/>
</dbReference>
<dbReference type="SUPFAM" id="SSF56317">
    <property type="entry name" value="Carbon-nitrogen hydrolase"/>
    <property type="match status" value="1"/>
</dbReference>
<reference evidence="4 5" key="1">
    <citation type="submission" date="2019-07" db="EMBL/GenBank/DDBJ databases">
        <title>Draft genome assembly of a fouling barnacle, Amphibalanus amphitrite (Darwin, 1854): The first reference genome for Thecostraca.</title>
        <authorList>
            <person name="Kim W."/>
        </authorList>
    </citation>
    <scope>NUCLEOTIDE SEQUENCE [LARGE SCALE GENOMIC DNA]</scope>
    <source>
        <strain evidence="4">SNU_AA5</strain>
        <tissue evidence="4">Soma without cirri and trophi</tissue>
    </source>
</reference>
<dbReference type="PANTHER" id="PTHR10609">
    <property type="entry name" value="BIOTINIDASE-RELATED"/>
    <property type="match status" value="1"/>
</dbReference>
<dbReference type="InterPro" id="IPR043957">
    <property type="entry name" value="Vanin_C"/>
</dbReference>
<dbReference type="InterPro" id="IPR003010">
    <property type="entry name" value="C-N_Hydrolase"/>
</dbReference>
<dbReference type="InterPro" id="IPR040154">
    <property type="entry name" value="Biotinidase/VNN"/>
</dbReference>
<keyword evidence="2" id="KW-0378">Hydrolase</keyword>
<accession>A0A6A4WQH3</accession>
<keyword evidence="5" id="KW-1185">Reference proteome</keyword>
<evidence type="ECO:0000256" key="1">
    <source>
        <dbReference type="ARBA" id="ARBA00008225"/>
    </source>
</evidence>
<evidence type="ECO:0000259" key="3">
    <source>
        <dbReference type="PROSITE" id="PS50263"/>
    </source>
</evidence>
<dbReference type="OrthoDB" id="10250282at2759"/>
<sequence>MCATLPPPLPRPPHQCHVTRVWSVVSPSLPSDSPSYNRGRRPTAHPWRLSSRRRFVTGGRSVVSSAVHGTAPLASSLALALALLVLVLTSATSALSPSELELDVRPSSAAPVTPRPFVAAVSEFVWAEGYPEQDLAVEPDAPWRRNLETVRRHAATAAQQDADLLVLAEYAILKVWPRAQLAVYAAQLPPVEDMVVICDDPTQHEAIRNLSCLAREHQMYIVANFVTKELCSADSDSACPEDGVSLFNTNLVFDRTGALIQTYHKYNLFGIELEHLQKPAPHLSAFRTDFGAVIGLMTCFDVLFEVPGVEMTRRGVTHFAFPTDWGDELPSLSALQMHSAWPRGLGVTLLSSGIHYLSEGSIGSGIFTGSGALGYLYDYSAEGAEGGVVTATVPAGCSWGADSCPSDQAAAGRQVPSAPAAGNTDDYYPIQNYNVSEFVSAPLSGQSQRLCDGEFCCELTVSQQRPVAAAESGATYRLLVLDGRRNFAPHWSTQICAVVLCAGADQASCSTFPAGVAPPPPAPFSLRGSFSAGWAVFPSVIRTHMELLAEWFYSRPTGQLEVADTGRLLVAQLYGRNYALDLP</sequence>
<dbReference type="PROSITE" id="PS50263">
    <property type="entry name" value="CN_HYDROLASE"/>
    <property type="match status" value="1"/>
</dbReference>
<dbReference type="Pfam" id="PF00795">
    <property type="entry name" value="CN_hydrolase"/>
    <property type="match status" value="1"/>
</dbReference>
<feature type="domain" description="CN hydrolase" evidence="3">
    <location>
        <begin position="127"/>
        <end position="395"/>
    </location>
</feature>
<dbReference type="EMBL" id="VIIS01000388">
    <property type="protein sequence ID" value="KAF0309587.1"/>
    <property type="molecule type" value="Genomic_DNA"/>
</dbReference>
<comment type="caution">
    <text evidence="4">The sequence shown here is derived from an EMBL/GenBank/DDBJ whole genome shotgun (WGS) entry which is preliminary data.</text>
</comment>
<dbReference type="GO" id="GO:0016787">
    <property type="term" value="F:hydrolase activity"/>
    <property type="evidence" value="ECO:0007669"/>
    <property type="project" value="UniProtKB-KW"/>
</dbReference>
<dbReference type="AlphaFoldDB" id="A0A6A4WQH3"/>